<dbReference type="InterPro" id="IPR000362">
    <property type="entry name" value="Fumarate_lyase_fam"/>
</dbReference>
<dbReference type="PANTHER" id="PTHR43172:SF1">
    <property type="entry name" value="ADENYLOSUCCINATE LYASE"/>
    <property type="match status" value="1"/>
</dbReference>
<gene>
    <name evidence="3" type="ORF">A2174_02440</name>
</gene>
<dbReference type="Proteomes" id="UP000177725">
    <property type="component" value="Unassembled WGS sequence"/>
</dbReference>
<dbReference type="InterPro" id="IPR008948">
    <property type="entry name" value="L-Aspartase-like"/>
</dbReference>
<protein>
    <recommendedName>
        <fullName evidence="2">Fumarate lyase N-terminal domain-containing protein</fullName>
    </recommendedName>
</protein>
<organism evidence="3 4">
    <name type="scientific">Candidatus Portnoybacteria bacterium RBG_13_41_18</name>
    <dbReference type="NCBI Taxonomy" id="1801991"/>
    <lineage>
        <taxon>Bacteria</taxon>
        <taxon>Candidatus Portnoyibacteriota</taxon>
    </lineage>
</organism>
<accession>A0A1G2F975</accession>
<name>A0A1G2F975_9BACT</name>
<evidence type="ECO:0000313" key="4">
    <source>
        <dbReference type="Proteomes" id="UP000177725"/>
    </source>
</evidence>
<dbReference type="GO" id="GO:0004018">
    <property type="term" value="F:N6-(1,2-dicarboxyethyl)AMP AMP-lyase (fumarate-forming) activity"/>
    <property type="evidence" value="ECO:0007669"/>
    <property type="project" value="TreeGrafter"/>
</dbReference>
<comment type="caution">
    <text evidence="3">The sequence shown here is derived from an EMBL/GenBank/DDBJ whole genome shotgun (WGS) entry which is preliminary data.</text>
</comment>
<evidence type="ECO:0000259" key="2">
    <source>
        <dbReference type="Pfam" id="PF00206"/>
    </source>
</evidence>
<dbReference type="SUPFAM" id="SSF48557">
    <property type="entry name" value="L-aspartase-like"/>
    <property type="match status" value="1"/>
</dbReference>
<dbReference type="Gene3D" id="1.10.40.30">
    <property type="entry name" value="Fumarase/aspartase (C-terminal domain)"/>
    <property type="match status" value="1"/>
</dbReference>
<dbReference type="GO" id="GO:0070626">
    <property type="term" value="F:(S)-2-(5-amino-1-(5-phospho-D-ribosyl)imidazole-4-carboxamido) succinate lyase (fumarate-forming) activity"/>
    <property type="evidence" value="ECO:0007669"/>
    <property type="project" value="TreeGrafter"/>
</dbReference>
<dbReference type="InterPro" id="IPR022761">
    <property type="entry name" value="Fumarate_lyase_N"/>
</dbReference>
<dbReference type="GO" id="GO:0044208">
    <property type="term" value="P:'de novo' AMP biosynthetic process"/>
    <property type="evidence" value="ECO:0007669"/>
    <property type="project" value="TreeGrafter"/>
</dbReference>
<proteinExistence type="predicted"/>
<dbReference type="InterPro" id="IPR024083">
    <property type="entry name" value="Fumarase/histidase_N"/>
</dbReference>
<dbReference type="EMBL" id="MHMV01000017">
    <property type="protein sequence ID" value="OGZ34619.1"/>
    <property type="molecule type" value="Genomic_DNA"/>
</dbReference>
<dbReference type="PRINTS" id="PR00149">
    <property type="entry name" value="FUMRATELYASE"/>
</dbReference>
<dbReference type="Pfam" id="PF00206">
    <property type="entry name" value="Lyase_1"/>
    <property type="match status" value="1"/>
</dbReference>
<dbReference type="Gene3D" id="1.20.200.10">
    <property type="entry name" value="Fumarase/aspartase (Central domain)"/>
    <property type="match status" value="1"/>
</dbReference>
<sequence>MNELLDRIIREDLSRVARQKGRILFMPGDGRYQPEELKPFLGYDMWATFLIIVEWFWLLTLAKIGEMPERDAKFLTYERLMRLLFCITTTRQDAIEKETKHDILALLQLMRLYLPRSLHRWLHLGATSYDKICTAYALILQQVFIRIFWPKLQNLDLNWREKIRQYVKIVQAGRTHLQTALPVTIGFWLACLHHRFIDSARRAFHLVTLVPGKFSGAVGTSAAIRTMLPKIDAEGELMKMLGLKPAKFSTQITPSEASARFYFEMVLMSGVLGNFGEDIRILQSSMCGELTSAASSSSTMAHKKANPIVAENVCGMHVDVIAEFMKVLLTLVSDLQRDLRWSSVMRSFSAIMTYGFNQITSAEKVLKSLTVNEVKVSQNFKAEAKLVMAELLHLSLQKNGYPDTHTLVNKIVVPRSAETGADLAMTVDELIERGTIDVDGQLEKAWGRVSPSIVELLKNPERYTGDAIKLAKKEAKNKLVK</sequence>
<evidence type="ECO:0000256" key="1">
    <source>
        <dbReference type="ARBA" id="ARBA00023239"/>
    </source>
</evidence>
<dbReference type="AlphaFoldDB" id="A0A1G2F975"/>
<feature type="domain" description="Fumarate lyase N-terminal" evidence="2">
    <location>
        <begin position="109"/>
        <end position="321"/>
    </location>
</feature>
<dbReference type="PANTHER" id="PTHR43172">
    <property type="entry name" value="ADENYLOSUCCINATE LYASE"/>
    <property type="match status" value="1"/>
</dbReference>
<dbReference type="GO" id="GO:0005829">
    <property type="term" value="C:cytosol"/>
    <property type="evidence" value="ECO:0007669"/>
    <property type="project" value="TreeGrafter"/>
</dbReference>
<reference evidence="3 4" key="1">
    <citation type="journal article" date="2016" name="Nat. Commun.">
        <title>Thousands of microbial genomes shed light on interconnected biogeochemical processes in an aquifer system.</title>
        <authorList>
            <person name="Anantharaman K."/>
            <person name="Brown C.T."/>
            <person name="Hug L.A."/>
            <person name="Sharon I."/>
            <person name="Castelle C.J."/>
            <person name="Probst A.J."/>
            <person name="Thomas B.C."/>
            <person name="Singh A."/>
            <person name="Wilkins M.J."/>
            <person name="Karaoz U."/>
            <person name="Brodie E.L."/>
            <person name="Williams K.H."/>
            <person name="Hubbard S.S."/>
            <person name="Banfield J.F."/>
        </authorList>
    </citation>
    <scope>NUCLEOTIDE SEQUENCE [LARGE SCALE GENOMIC DNA]</scope>
</reference>
<keyword evidence="1" id="KW-0456">Lyase</keyword>
<evidence type="ECO:0000313" key="3">
    <source>
        <dbReference type="EMBL" id="OGZ34619.1"/>
    </source>
</evidence>
<dbReference type="Gene3D" id="1.10.275.10">
    <property type="entry name" value="Fumarase/aspartase (N-terminal domain)"/>
    <property type="match status" value="1"/>
</dbReference>